<feature type="transmembrane region" description="Helical" evidence="2">
    <location>
        <begin position="485"/>
        <end position="507"/>
    </location>
</feature>
<dbReference type="AlphaFoldDB" id="A0A517ZTR3"/>
<dbReference type="RefSeq" id="WP_145378384.1">
    <property type="nucleotide sequence ID" value="NZ_CP036276.1"/>
</dbReference>
<protein>
    <submittedName>
        <fullName evidence="3">ABC-2 family transporter protein</fullName>
    </submittedName>
</protein>
<keyword evidence="2" id="KW-1133">Transmembrane helix</keyword>
<evidence type="ECO:0000256" key="1">
    <source>
        <dbReference type="SAM" id="MobiDB-lite"/>
    </source>
</evidence>
<keyword evidence="4" id="KW-1185">Reference proteome</keyword>
<dbReference type="KEGG" id="sdyn:Mal52_43390"/>
<feature type="transmembrane region" description="Helical" evidence="2">
    <location>
        <begin position="179"/>
        <end position="198"/>
    </location>
</feature>
<proteinExistence type="predicted"/>
<evidence type="ECO:0000256" key="2">
    <source>
        <dbReference type="SAM" id="Phobius"/>
    </source>
</evidence>
<feature type="transmembrane region" description="Helical" evidence="2">
    <location>
        <begin position="411"/>
        <end position="430"/>
    </location>
</feature>
<accession>A0A517ZTR3</accession>
<feature type="transmembrane region" description="Helical" evidence="2">
    <location>
        <begin position="153"/>
        <end position="173"/>
    </location>
</feature>
<dbReference type="EMBL" id="CP036276">
    <property type="protein sequence ID" value="QDU45843.1"/>
    <property type="molecule type" value="Genomic_DNA"/>
</dbReference>
<reference evidence="3 4" key="1">
    <citation type="submission" date="2019-02" db="EMBL/GenBank/DDBJ databases">
        <title>Deep-cultivation of Planctomycetes and their phenomic and genomic characterization uncovers novel biology.</title>
        <authorList>
            <person name="Wiegand S."/>
            <person name="Jogler M."/>
            <person name="Boedeker C."/>
            <person name="Pinto D."/>
            <person name="Vollmers J."/>
            <person name="Rivas-Marin E."/>
            <person name="Kohn T."/>
            <person name="Peeters S.H."/>
            <person name="Heuer A."/>
            <person name="Rast P."/>
            <person name="Oberbeckmann S."/>
            <person name="Bunk B."/>
            <person name="Jeske O."/>
            <person name="Meyerdierks A."/>
            <person name="Storesund J.E."/>
            <person name="Kallscheuer N."/>
            <person name="Luecker S."/>
            <person name="Lage O.M."/>
            <person name="Pohl T."/>
            <person name="Merkel B.J."/>
            <person name="Hornburger P."/>
            <person name="Mueller R.-W."/>
            <person name="Bruemmer F."/>
            <person name="Labrenz M."/>
            <person name="Spormann A.M."/>
            <person name="Op den Camp H."/>
            <person name="Overmann J."/>
            <person name="Amann R."/>
            <person name="Jetten M.S.M."/>
            <person name="Mascher T."/>
            <person name="Medema M.H."/>
            <person name="Devos D.P."/>
            <person name="Kaster A.-K."/>
            <person name="Ovreas L."/>
            <person name="Rohde M."/>
            <person name="Galperin M.Y."/>
            <person name="Jogler C."/>
        </authorList>
    </citation>
    <scope>NUCLEOTIDE SEQUENCE [LARGE SCALE GENOMIC DNA]</scope>
    <source>
        <strain evidence="3 4">Mal52</strain>
    </source>
</reference>
<evidence type="ECO:0000313" key="4">
    <source>
        <dbReference type="Proteomes" id="UP000319383"/>
    </source>
</evidence>
<feature type="transmembrane region" description="Helical" evidence="2">
    <location>
        <begin position="121"/>
        <end position="141"/>
    </location>
</feature>
<feature type="transmembrane region" description="Helical" evidence="2">
    <location>
        <begin position="450"/>
        <end position="473"/>
    </location>
</feature>
<feature type="transmembrane region" description="Helical" evidence="2">
    <location>
        <begin position="551"/>
        <end position="571"/>
    </location>
</feature>
<feature type="region of interest" description="Disordered" evidence="1">
    <location>
        <begin position="589"/>
        <end position="612"/>
    </location>
</feature>
<sequence>MKRPAFVMGFPLLVKELTELAARRRTYIIRVAYAVLLFVGAILMFSDIVFSRYTTPLALLGQGENMFLMIVALQFGGIYLFLPAMACSAITSEKERDSFALLLLTRLGPWTILFEKLTGRLVPMFTFMLLALPLMAFAYTYGGVQSEQIWGAIWLLGLTAVQLAALCLMFSAYCRTTVGAYLATNLFYFIFLFAIPGLAADLARLPEHKLMYFVGPAMYFEIFDWGGGLNPWGELALRSVPLVFSTLMFLGLARYYLVRRAFAQPRHLVRKIFKGLDGIFETINKNPITKGVVLVKEQTRLPTDNPVAWRETMKKNLSQFRYVLRICLLFEIPIVVVALLMLGTHMPGNRAYTPLSFLLIMLWILTALILTVQAANLITSERSRQTLDVLLTTPLSGREIVLQKMQGMRRLVIGLSVCFLTIFFCEAWMRRGLDMASYGGSGNALAYYSTWRYLVASLQSIAIYIPLIGWLALWIGLIAKTQTRAILGSLAVLFLWCAVPWGILLSLSDLFTDRKDVLTGLFSPVTMILCNEFNAFGPDGGLFPGIVRGHLFRWVVVLLNFAFYGLILYLIRSRCLRLADRYMGRREEQPAGIQTSTPPPPSPADLRVATTN</sequence>
<dbReference type="GO" id="GO:0140359">
    <property type="term" value="F:ABC-type transporter activity"/>
    <property type="evidence" value="ECO:0007669"/>
    <property type="project" value="InterPro"/>
</dbReference>
<gene>
    <name evidence="3" type="ORF">Mal52_43390</name>
</gene>
<dbReference type="GO" id="GO:0005886">
    <property type="term" value="C:plasma membrane"/>
    <property type="evidence" value="ECO:0007669"/>
    <property type="project" value="UniProtKB-SubCell"/>
</dbReference>
<feature type="transmembrane region" description="Helical" evidence="2">
    <location>
        <begin position="66"/>
        <end position="86"/>
    </location>
</feature>
<dbReference type="PANTHER" id="PTHR43471">
    <property type="entry name" value="ABC TRANSPORTER PERMEASE"/>
    <property type="match status" value="1"/>
</dbReference>
<name>A0A517ZTR3_9PLAN</name>
<dbReference type="Pfam" id="PF12679">
    <property type="entry name" value="ABC2_membrane_2"/>
    <property type="match status" value="1"/>
</dbReference>
<organism evidence="3 4">
    <name type="scientific">Symmachiella dynata</name>
    <dbReference type="NCBI Taxonomy" id="2527995"/>
    <lineage>
        <taxon>Bacteria</taxon>
        <taxon>Pseudomonadati</taxon>
        <taxon>Planctomycetota</taxon>
        <taxon>Planctomycetia</taxon>
        <taxon>Planctomycetales</taxon>
        <taxon>Planctomycetaceae</taxon>
        <taxon>Symmachiella</taxon>
    </lineage>
</organism>
<dbReference type="Proteomes" id="UP000319383">
    <property type="component" value="Chromosome"/>
</dbReference>
<feature type="transmembrane region" description="Helical" evidence="2">
    <location>
        <begin position="355"/>
        <end position="378"/>
    </location>
</feature>
<feature type="transmembrane region" description="Helical" evidence="2">
    <location>
        <begin position="322"/>
        <end position="343"/>
    </location>
</feature>
<keyword evidence="2" id="KW-0472">Membrane</keyword>
<evidence type="ECO:0000313" key="3">
    <source>
        <dbReference type="EMBL" id="QDU45843.1"/>
    </source>
</evidence>
<feature type="transmembrane region" description="Helical" evidence="2">
    <location>
        <begin position="235"/>
        <end position="257"/>
    </location>
</feature>
<keyword evidence="2" id="KW-0812">Transmembrane</keyword>
<feature type="transmembrane region" description="Helical" evidence="2">
    <location>
        <begin position="27"/>
        <end position="46"/>
    </location>
</feature>